<accession>A0A6A6XQI7</accession>
<proteinExistence type="predicted"/>
<gene>
    <name evidence="1" type="ORF">K505DRAFT_357508</name>
</gene>
<dbReference type="AlphaFoldDB" id="A0A6A6XQI7"/>
<keyword evidence="2" id="KW-1185">Reference proteome</keyword>
<reference evidence="1" key="1">
    <citation type="journal article" date="2020" name="Stud. Mycol.">
        <title>101 Dothideomycetes genomes: a test case for predicting lifestyles and emergence of pathogens.</title>
        <authorList>
            <person name="Haridas S."/>
            <person name="Albert R."/>
            <person name="Binder M."/>
            <person name="Bloem J."/>
            <person name="Labutti K."/>
            <person name="Salamov A."/>
            <person name="Andreopoulos B."/>
            <person name="Baker S."/>
            <person name="Barry K."/>
            <person name="Bills G."/>
            <person name="Bluhm B."/>
            <person name="Cannon C."/>
            <person name="Castanera R."/>
            <person name="Culley D."/>
            <person name="Daum C."/>
            <person name="Ezra D."/>
            <person name="Gonzalez J."/>
            <person name="Henrissat B."/>
            <person name="Kuo A."/>
            <person name="Liang C."/>
            <person name="Lipzen A."/>
            <person name="Lutzoni F."/>
            <person name="Magnuson J."/>
            <person name="Mondo S."/>
            <person name="Nolan M."/>
            <person name="Ohm R."/>
            <person name="Pangilinan J."/>
            <person name="Park H.-J."/>
            <person name="Ramirez L."/>
            <person name="Alfaro M."/>
            <person name="Sun H."/>
            <person name="Tritt A."/>
            <person name="Yoshinaga Y."/>
            <person name="Zwiers L.-H."/>
            <person name="Turgeon B."/>
            <person name="Goodwin S."/>
            <person name="Spatafora J."/>
            <person name="Crous P."/>
            <person name="Grigoriev I."/>
        </authorList>
    </citation>
    <scope>NUCLEOTIDE SEQUENCE</scope>
    <source>
        <strain evidence="1">CBS 109.77</strain>
    </source>
</reference>
<dbReference type="EMBL" id="MU001784">
    <property type="protein sequence ID" value="KAF2798413.1"/>
    <property type="molecule type" value="Genomic_DNA"/>
</dbReference>
<name>A0A6A6XQI7_9PLEO</name>
<dbReference type="Proteomes" id="UP000799757">
    <property type="component" value="Unassembled WGS sequence"/>
</dbReference>
<evidence type="ECO:0000313" key="1">
    <source>
        <dbReference type="EMBL" id="KAF2798413.1"/>
    </source>
</evidence>
<sequence length="174" mass="18466">MASNGVTAPMRWGVLDATNADVGEGKACILNRSQRPTAYSAPVLASVPALFQAFSSVVDACVQRAIGHIEDTPCPAWFPSAKPTQRTPSFFIPCIAPQLSQLHPLRPRPVRYKTAASPMFTVLGLLLYPDYPTATCVVALFVALAACFSAFAPVATRAAPVQPQFRVPAVALPA</sequence>
<evidence type="ECO:0000313" key="2">
    <source>
        <dbReference type="Proteomes" id="UP000799757"/>
    </source>
</evidence>
<protein>
    <submittedName>
        <fullName evidence="1">Uncharacterized protein</fullName>
    </submittedName>
</protein>
<organism evidence="1 2">
    <name type="scientific">Melanomma pulvis-pyrius CBS 109.77</name>
    <dbReference type="NCBI Taxonomy" id="1314802"/>
    <lineage>
        <taxon>Eukaryota</taxon>
        <taxon>Fungi</taxon>
        <taxon>Dikarya</taxon>
        <taxon>Ascomycota</taxon>
        <taxon>Pezizomycotina</taxon>
        <taxon>Dothideomycetes</taxon>
        <taxon>Pleosporomycetidae</taxon>
        <taxon>Pleosporales</taxon>
        <taxon>Melanommataceae</taxon>
        <taxon>Melanomma</taxon>
    </lineage>
</organism>